<accession>A0A815VBP8</accession>
<comment type="caution">
    <text evidence="2">The sequence shown here is derived from an EMBL/GenBank/DDBJ whole genome shotgun (WGS) entry which is preliminary data.</text>
</comment>
<dbReference type="EMBL" id="CAJNOQ010024491">
    <property type="protein sequence ID" value="CAF1528020.1"/>
    <property type="molecule type" value="Genomic_DNA"/>
</dbReference>
<feature type="compositionally biased region" description="Polar residues" evidence="1">
    <location>
        <begin position="27"/>
        <end position="37"/>
    </location>
</feature>
<dbReference type="Proteomes" id="UP000663829">
    <property type="component" value="Unassembled WGS sequence"/>
</dbReference>
<evidence type="ECO:0000313" key="4">
    <source>
        <dbReference type="Proteomes" id="UP000663829"/>
    </source>
</evidence>
<dbReference type="InterPro" id="IPR043502">
    <property type="entry name" value="DNA/RNA_pol_sf"/>
</dbReference>
<organism evidence="2 4">
    <name type="scientific">Didymodactylos carnosus</name>
    <dbReference type="NCBI Taxonomy" id="1234261"/>
    <lineage>
        <taxon>Eukaryota</taxon>
        <taxon>Metazoa</taxon>
        <taxon>Spiralia</taxon>
        <taxon>Gnathifera</taxon>
        <taxon>Rotifera</taxon>
        <taxon>Eurotatoria</taxon>
        <taxon>Bdelloidea</taxon>
        <taxon>Philodinida</taxon>
        <taxon>Philodinidae</taxon>
        <taxon>Didymodactylos</taxon>
    </lineage>
</organism>
<dbReference type="Proteomes" id="UP000681722">
    <property type="component" value="Unassembled WGS sequence"/>
</dbReference>
<reference evidence="2" key="1">
    <citation type="submission" date="2021-02" db="EMBL/GenBank/DDBJ databases">
        <authorList>
            <person name="Nowell W R."/>
        </authorList>
    </citation>
    <scope>NUCLEOTIDE SEQUENCE</scope>
</reference>
<dbReference type="AlphaFoldDB" id="A0A815VBP8"/>
<dbReference type="SUPFAM" id="SSF56672">
    <property type="entry name" value="DNA/RNA polymerases"/>
    <property type="match status" value="1"/>
</dbReference>
<protein>
    <submittedName>
        <fullName evidence="2">Uncharacterized protein</fullName>
    </submittedName>
</protein>
<keyword evidence="4" id="KW-1185">Reference proteome</keyword>
<dbReference type="OrthoDB" id="10054156at2759"/>
<dbReference type="InterPro" id="IPR032567">
    <property type="entry name" value="RTL1-rel"/>
</dbReference>
<evidence type="ECO:0000256" key="1">
    <source>
        <dbReference type="SAM" id="MobiDB-lite"/>
    </source>
</evidence>
<dbReference type="PANTHER" id="PTHR15503:SF22">
    <property type="entry name" value="TRANSPOSON TY3-I GAG POLYPROTEIN"/>
    <property type="match status" value="1"/>
</dbReference>
<proteinExistence type="predicted"/>
<dbReference type="PANTHER" id="PTHR15503">
    <property type="entry name" value="LDOC1 RELATED"/>
    <property type="match status" value="1"/>
</dbReference>
<feature type="region of interest" description="Disordered" evidence="1">
    <location>
        <begin position="1"/>
        <end position="37"/>
    </location>
</feature>
<dbReference type="EMBL" id="CAJOBC010090060">
    <property type="protein sequence ID" value="CAF4387110.1"/>
    <property type="molecule type" value="Genomic_DNA"/>
</dbReference>
<evidence type="ECO:0000313" key="3">
    <source>
        <dbReference type="EMBL" id="CAF4387110.1"/>
    </source>
</evidence>
<name>A0A815VBP8_9BILA</name>
<gene>
    <name evidence="2" type="ORF">GPM918_LOCUS37892</name>
    <name evidence="3" type="ORF">SRO942_LOCUS38676</name>
</gene>
<sequence>MSSNAHLRNPPPIRAGSPTAIHLPSTKPESLSTNPSSAIQINQPVSSADVPSQMRPAHQTVIIPAPTTIPQYSGTPSEKSLQFLLRLQHFASSMYGWTDTVLLQGVSTFLQATALDCPSQKLATMERCNHAQLGILAQTSCTITPQVKPDNVPDLTHTDLTSSQRHQLKQLIQHFPTTHPGAKPTNSQPYLMAPLKQAHASTAIDDMLHDDVISSSSRPWAAPVVLAPKKDGTLRFCVDYRKLNVLTVKDAYPIKCEFCRKELKYLGHLIAPDGIKPDPSLVSAV</sequence>
<dbReference type="Gene3D" id="3.10.10.10">
    <property type="entry name" value="HIV Type 1 Reverse Transcriptase, subunit A, domain 1"/>
    <property type="match status" value="1"/>
</dbReference>
<evidence type="ECO:0000313" key="2">
    <source>
        <dbReference type="EMBL" id="CAF1528020.1"/>
    </source>
</evidence>